<proteinExistence type="predicted"/>
<feature type="transmembrane region" description="Helical" evidence="2">
    <location>
        <begin position="247"/>
        <end position="265"/>
    </location>
</feature>
<name>A0ABY9J9Y8_9ACTN</name>
<dbReference type="RefSeq" id="WP_306103586.1">
    <property type="nucleotide sequence ID" value="NZ_CP120983.1"/>
</dbReference>
<organism evidence="3 4">
    <name type="scientific">Streptomyces glycanivorans</name>
    <dbReference type="NCBI Taxonomy" id="3033808"/>
    <lineage>
        <taxon>Bacteria</taxon>
        <taxon>Bacillati</taxon>
        <taxon>Actinomycetota</taxon>
        <taxon>Actinomycetes</taxon>
        <taxon>Kitasatosporales</taxon>
        <taxon>Streptomycetaceae</taxon>
        <taxon>Streptomyces</taxon>
    </lineage>
</organism>
<gene>
    <name evidence="3" type="ORF">P8A20_13775</name>
</gene>
<protein>
    <submittedName>
        <fullName evidence="3">Uncharacterized protein</fullName>
    </submittedName>
</protein>
<dbReference type="Proteomes" id="UP001224433">
    <property type="component" value="Chromosome"/>
</dbReference>
<evidence type="ECO:0000256" key="1">
    <source>
        <dbReference type="SAM" id="MobiDB-lite"/>
    </source>
</evidence>
<keyword evidence="2" id="KW-0812">Transmembrane</keyword>
<evidence type="ECO:0000313" key="4">
    <source>
        <dbReference type="Proteomes" id="UP001224433"/>
    </source>
</evidence>
<evidence type="ECO:0000256" key="2">
    <source>
        <dbReference type="SAM" id="Phobius"/>
    </source>
</evidence>
<feature type="region of interest" description="Disordered" evidence="1">
    <location>
        <begin position="215"/>
        <end position="237"/>
    </location>
</feature>
<keyword evidence="2" id="KW-0472">Membrane</keyword>
<reference evidence="3 4" key="1">
    <citation type="submission" date="2023-03" db="EMBL/GenBank/DDBJ databases">
        <title>Isolation and description of six Streptomyces strains from soil environments, able to metabolize different microbial glucans.</title>
        <authorList>
            <person name="Widen T."/>
            <person name="Larsbrink J."/>
        </authorList>
    </citation>
    <scope>NUCLEOTIDE SEQUENCE [LARGE SCALE GENOMIC DNA]</scope>
    <source>
        <strain evidence="3 4">Alt3</strain>
    </source>
</reference>
<keyword evidence="4" id="KW-1185">Reference proteome</keyword>
<sequence length="283" mass="29683">MREQQQGAARRAMSGARTGTVGRDRGAGLGGAGWGTRWVRRTGVLAVAAGLGLLWAPEASAGGPTSVLITSPSSREAVALPVSDAQYVSLEKLLGPGGTGSRAQPASLDGSAGTRQINVTWMALDLRPARTDRVFPGEDPDTVWIHTATEVPDTYRGRWHRAAEPERLTALLRQLGLMGRPGVEGGGPALFPEPWESEGLFGRGAERSPLAAWPAVGPASASAPAVPSSASAQEQGASGRHMRLDRWWWAIPGLVAGSALTWAALRRGAGVRVRGQRQQLLDG</sequence>
<dbReference type="EMBL" id="CP120983">
    <property type="protein sequence ID" value="WLQ64595.1"/>
    <property type="molecule type" value="Genomic_DNA"/>
</dbReference>
<keyword evidence="2" id="KW-1133">Transmembrane helix</keyword>
<feature type="region of interest" description="Disordered" evidence="1">
    <location>
        <begin position="1"/>
        <end position="27"/>
    </location>
</feature>
<evidence type="ECO:0000313" key="3">
    <source>
        <dbReference type="EMBL" id="WLQ64595.1"/>
    </source>
</evidence>
<accession>A0ABY9J9Y8</accession>